<protein>
    <recommendedName>
        <fullName evidence="8">YbbR family protein</fullName>
    </recommendedName>
</protein>
<reference evidence="2 5" key="1">
    <citation type="submission" date="2014-06" db="EMBL/GenBank/DDBJ databases">
        <title>Genetic determinant of reutericyclin biosynthesis of Lactobacillus reuteri.</title>
        <authorList>
            <person name="Lin X."/>
            <person name="Duar R."/>
            <person name="Walter J."/>
            <person name="Gaenzle M."/>
        </authorList>
    </citation>
    <scope>NUCLEOTIDE SEQUENCE [LARGE SCALE GENOMIC DNA]</scope>
    <source>
        <strain evidence="2 5">LTH2584</strain>
    </source>
</reference>
<dbReference type="EMBL" id="JOSX01000020">
    <property type="protein sequence ID" value="KEK14749.1"/>
    <property type="molecule type" value="Genomic_DNA"/>
</dbReference>
<evidence type="ECO:0000313" key="4">
    <source>
        <dbReference type="EMBL" id="QDR73101.1"/>
    </source>
</evidence>
<dbReference type="PANTHER" id="PTHR37804:SF1">
    <property type="entry name" value="CDAA REGULATORY PROTEIN CDAR"/>
    <property type="match status" value="1"/>
</dbReference>
<dbReference type="RefSeq" id="WP_019253912.1">
    <property type="nucleotide sequence ID" value="NZ_CP041676.1"/>
</dbReference>
<feature type="compositionally biased region" description="Low complexity" evidence="1">
    <location>
        <begin position="236"/>
        <end position="255"/>
    </location>
</feature>
<reference evidence="3 7" key="3">
    <citation type="submission" date="2019-11" db="EMBL/GenBank/DDBJ databases">
        <title>Draft genome sequence of 12 host-associated Lactobacillus reuteri rodent strains.</title>
        <authorList>
            <person name="Zhang S."/>
            <person name="Ozcam M."/>
            <person name="Van Pijkeren J.P."/>
        </authorList>
    </citation>
    <scope>NUCLEOTIDE SEQUENCE [LARGE SCALE GENOMIC DNA]</scope>
    <source>
        <strain evidence="3 7">6799jm-1</strain>
    </source>
</reference>
<sequence>MGKDTKGFFRRKWFLRIISLILALFLFMYVNGSKSGFLRQNTRNNNQSSALMSNKSVTLRMPLDVTIDNNKYIVSGYPQYVKVKVTGPSALVTTTSNTQNFKVYADLSDLTPGKHRVKLKTSGLNSELTSKIEPQYINVNIQQRKTITMKVTIRLSTRDLDDGYKLGHPHSDIQTVQVTGSRDEVNKVNRIVAFVAIPHDAKDNIARQVTLQAIDRNGQTLNVVISPTTTNVSIPISAGSQSSSSNDSSSSSSGSEESEEAKSSSRTSSRNDSSDSSSETSQSSSSISNEDSSSSSRNQ</sequence>
<evidence type="ECO:0000313" key="5">
    <source>
        <dbReference type="Proteomes" id="UP000027731"/>
    </source>
</evidence>
<dbReference type="AlphaFoldDB" id="A0A073JNP5"/>
<gene>
    <name evidence="4" type="ORF">FOD75_08480</name>
    <name evidence="3" type="ORF">GIX79_05880</name>
    <name evidence="2" type="ORF">LR3_02835</name>
</gene>
<dbReference type="InterPro" id="IPR012505">
    <property type="entry name" value="YbbR"/>
</dbReference>
<organism evidence="2 5">
    <name type="scientific">Limosilactobacillus reuteri</name>
    <name type="common">Lactobacillus reuteri</name>
    <dbReference type="NCBI Taxonomy" id="1598"/>
    <lineage>
        <taxon>Bacteria</taxon>
        <taxon>Bacillati</taxon>
        <taxon>Bacillota</taxon>
        <taxon>Bacilli</taxon>
        <taxon>Lactobacillales</taxon>
        <taxon>Lactobacillaceae</taxon>
        <taxon>Limosilactobacillus</taxon>
    </lineage>
</organism>
<dbReference type="Gene3D" id="2.170.120.40">
    <property type="entry name" value="YbbR-like domain"/>
    <property type="match status" value="1"/>
</dbReference>
<name>A0A073JNP5_LIMRT</name>
<evidence type="ECO:0000313" key="2">
    <source>
        <dbReference type="EMBL" id="KEK14749.1"/>
    </source>
</evidence>
<evidence type="ECO:0000313" key="6">
    <source>
        <dbReference type="Proteomes" id="UP000316394"/>
    </source>
</evidence>
<evidence type="ECO:0000256" key="1">
    <source>
        <dbReference type="SAM" id="MobiDB-lite"/>
    </source>
</evidence>
<dbReference type="PANTHER" id="PTHR37804">
    <property type="entry name" value="CDAA REGULATORY PROTEIN CDAR"/>
    <property type="match status" value="1"/>
</dbReference>
<dbReference type="Proteomes" id="UP000027731">
    <property type="component" value="Unassembled WGS sequence"/>
</dbReference>
<evidence type="ECO:0000313" key="7">
    <source>
        <dbReference type="Proteomes" id="UP000452188"/>
    </source>
</evidence>
<feature type="compositionally biased region" description="Low complexity" evidence="1">
    <location>
        <begin position="264"/>
        <end position="299"/>
    </location>
</feature>
<evidence type="ECO:0000313" key="3">
    <source>
        <dbReference type="EMBL" id="MRG75289.1"/>
    </source>
</evidence>
<accession>A0A073JNP5</accession>
<dbReference type="Pfam" id="PF07949">
    <property type="entry name" value="YbbR"/>
    <property type="match status" value="2"/>
</dbReference>
<dbReference type="EMBL" id="CP041676">
    <property type="protein sequence ID" value="QDR73101.1"/>
    <property type="molecule type" value="Genomic_DNA"/>
</dbReference>
<feature type="region of interest" description="Disordered" evidence="1">
    <location>
        <begin position="235"/>
        <end position="299"/>
    </location>
</feature>
<dbReference type="Proteomes" id="UP000316394">
    <property type="component" value="Chromosome"/>
</dbReference>
<dbReference type="InterPro" id="IPR053154">
    <property type="entry name" value="c-di-AMP_regulator"/>
</dbReference>
<dbReference type="Proteomes" id="UP000452188">
    <property type="component" value="Unassembled WGS sequence"/>
</dbReference>
<reference evidence="4 6" key="2">
    <citation type="submission" date="2019-07" db="EMBL/GenBank/DDBJ databases">
        <title>Gastrointestinal microbiota of Peromyscus leucopus, the white-footed mouse.</title>
        <authorList>
            <person name="Milovic A."/>
            <person name="Bassam K."/>
            <person name="Barbour A.G."/>
        </authorList>
    </citation>
    <scope>NUCLEOTIDE SEQUENCE [LARGE SCALE GENOMIC DNA]</scope>
    <source>
        <strain evidence="4 6">LL7</strain>
    </source>
</reference>
<evidence type="ECO:0008006" key="8">
    <source>
        <dbReference type="Google" id="ProtNLM"/>
    </source>
</evidence>
<dbReference type="EMBL" id="WJMV01000018">
    <property type="protein sequence ID" value="MRG75289.1"/>
    <property type="molecule type" value="Genomic_DNA"/>
</dbReference>
<proteinExistence type="predicted"/>
<dbReference type="Gene3D" id="2.170.120.30">
    <property type="match status" value="1"/>
</dbReference>
<dbReference type="PATRIC" id="fig|1598.90.peg.1927"/>